<gene>
    <name evidence="2" type="ORF">Taro_025992</name>
</gene>
<dbReference type="AlphaFoldDB" id="A0A843VAA2"/>
<reference evidence="2" key="1">
    <citation type="submission" date="2017-07" db="EMBL/GenBank/DDBJ databases">
        <title>Taro Niue Genome Assembly and Annotation.</title>
        <authorList>
            <person name="Atibalentja N."/>
            <person name="Keating K."/>
            <person name="Fields C.J."/>
        </authorList>
    </citation>
    <scope>NUCLEOTIDE SEQUENCE</scope>
    <source>
        <strain evidence="2">Niue_2</strain>
        <tissue evidence="2">Leaf</tissue>
    </source>
</reference>
<name>A0A843VAA2_COLES</name>
<sequence>MAQGSFGLVNKYEARFAISDLGFVSGWSKRRDLEEISGDQDNIKVNKWILTTLPEEILTTIPDSSRPSCFSGRGRDRYSREISRESREIAYHGMKKKGEERELLKASKLQDIIFRNIKSETQRVGTTLAPGRDSGLTGVLAWWSPGPQWLGVLVREYREIHEQSEGVADDLDAGPVHLRHWSRPQSSQTKLEQGVRTKAGRAGNNMVGVQPPGSRRRGWSSEALGVTMPEVTTPGAVERSRASDAEEGRRGPAVRGVDAMKQGAAKRPRASVAMEGRREGGPTVGGGGTPKIEGLGVGVLPAIGAFEAGARRTTLGVEVVAGRGGPTTPEAPRGELT</sequence>
<feature type="region of interest" description="Disordered" evidence="1">
    <location>
        <begin position="182"/>
        <end position="219"/>
    </location>
</feature>
<evidence type="ECO:0000313" key="2">
    <source>
        <dbReference type="EMBL" id="MQL93351.1"/>
    </source>
</evidence>
<dbReference type="Proteomes" id="UP000652761">
    <property type="component" value="Unassembled WGS sequence"/>
</dbReference>
<accession>A0A843VAA2</accession>
<feature type="region of interest" description="Disordered" evidence="1">
    <location>
        <begin position="260"/>
        <end position="291"/>
    </location>
</feature>
<comment type="caution">
    <text evidence="2">The sequence shown here is derived from an EMBL/GenBank/DDBJ whole genome shotgun (WGS) entry which is preliminary data.</text>
</comment>
<dbReference type="EMBL" id="NMUH01001551">
    <property type="protein sequence ID" value="MQL93351.1"/>
    <property type="molecule type" value="Genomic_DNA"/>
</dbReference>
<proteinExistence type="predicted"/>
<evidence type="ECO:0000256" key="1">
    <source>
        <dbReference type="SAM" id="MobiDB-lite"/>
    </source>
</evidence>
<protein>
    <submittedName>
        <fullName evidence="2">Uncharacterized protein</fullName>
    </submittedName>
</protein>
<organism evidence="2 3">
    <name type="scientific">Colocasia esculenta</name>
    <name type="common">Wild taro</name>
    <name type="synonym">Arum esculentum</name>
    <dbReference type="NCBI Taxonomy" id="4460"/>
    <lineage>
        <taxon>Eukaryota</taxon>
        <taxon>Viridiplantae</taxon>
        <taxon>Streptophyta</taxon>
        <taxon>Embryophyta</taxon>
        <taxon>Tracheophyta</taxon>
        <taxon>Spermatophyta</taxon>
        <taxon>Magnoliopsida</taxon>
        <taxon>Liliopsida</taxon>
        <taxon>Araceae</taxon>
        <taxon>Aroideae</taxon>
        <taxon>Colocasieae</taxon>
        <taxon>Colocasia</taxon>
    </lineage>
</organism>
<evidence type="ECO:0000313" key="3">
    <source>
        <dbReference type="Proteomes" id="UP000652761"/>
    </source>
</evidence>
<keyword evidence="3" id="KW-1185">Reference proteome</keyword>